<evidence type="ECO:0008006" key="5">
    <source>
        <dbReference type="Google" id="ProtNLM"/>
    </source>
</evidence>
<evidence type="ECO:0000313" key="4">
    <source>
        <dbReference type="Proteomes" id="UP000198122"/>
    </source>
</evidence>
<feature type="transmembrane region" description="Helical" evidence="2">
    <location>
        <begin position="82"/>
        <end position="101"/>
    </location>
</feature>
<gene>
    <name evidence="3" type="ORF">SAMN05445756_1128</name>
</gene>
<dbReference type="Proteomes" id="UP000198122">
    <property type="component" value="Unassembled WGS sequence"/>
</dbReference>
<keyword evidence="4" id="KW-1185">Reference proteome</keyword>
<evidence type="ECO:0000313" key="3">
    <source>
        <dbReference type="EMBL" id="SNC64516.1"/>
    </source>
</evidence>
<dbReference type="AlphaFoldDB" id="A0A212TFB6"/>
<keyword evidence="2" id="KW-0812">Transmembrane</keyword>
<feature type="transmembrane region" description="Helical" evidence="2">
    <location>
        <begin position="50"/>
        <end position="70"/>
    </location>
</feature>
<feature type="transmembrane region" description="Helical" evidence="2">
    <location>
        <begin position="12"/>
        <end position="29"/>
    </location>
</feature>
<proteinExistence type="predicted"/>
<reference evidence="3 4" key="1">
    <citation type="submission" date="2017-06" db="EMBL/GenBank/DDBJ databases">
        <authorList>
            <person name="Kim H.J."/>
            <person name="Triplett B.A."/>
        </authorList>
    </citation>
    <scope>NUCLEOTIDE SEQUENCE [LARGE SCALE GENOMIC DNA]</scope>
    <source>
        <strain evidence="3 4">DSM 22179</strain>
    </source>
</reference>
<feature type="region of interest" description="Disordered" evidence="1">
    <location>
        <begin position="119"/>
        <end position="138"/>
    </location>
</feature>
<feature type="transmembrane region" description="Helical" evidence="2">
    <location>
        <begin position="161"/>
        <end position="178"/>
    </location>
</feature>
<organism evidence="3 4">
    <name type="scientific">Kytococcus aerolatus</name>
    <dbReference type="NCBI Taxonomy" id="592308"/>
    <lineage>
        <taxon>Bacteria</taxon>
        <taxon>Bacillati</taxon>
        <taxon>Actinomycetota</taxon>
        <taxon>Actinomycetes</taxon>
        <taxon>Micrococcales</taxon>
        <taxon>Kytococcaceae</taxon>
        <taxon>Kytococcus</taxon>
    </lineage>
</organism>
<name>A0A212TFB6_9MICO</name>
<protein>
    <recommendedName>
        <fullName evidence="5">PH domain-containing protein</fullName>
    </recommendedName>
</protein>
<dbReference type="EMBL" id="FYEZ01000001">
    <property type="protein sequence ID" value="SNC64516.1"/>
    <property type="molecule type" value="Genomic_DNA"/>
</dbReference>
<sequence>MRGSVGVSWVDGFTGWVLGIVAVSWLVLLGRWVLLRRRQRSGTGQDARRATVDLAGGLAAGVVVVGMAGLGRGAELGRLSEWLLVLRTLLFPVGAVVWIVVARAARRLLPPVQLSTAQSSPQGVRRAPEPPPEQLEATRLRPGERAAWQETLRPLVPRGQLLWWLAVAVVLLGVQLTHREPGGWLAIGLFWCAWSVFLLVQVLDDSITLSVSRRGVRVAGWWGRDVREALPLALVSGARVLGRDEAWGRVRRYGHRAPGVVELRLVDGSQVLVGTRDARAVAALVNGLLHRESRTGATTAA</sequence>
<evidence type="ECO:0000256" key="2">
    <source>
        <dbReference type="SAM" id="Phobius"/>
    </source>
</evidence>
<keyword evidence="2" id="KW-1133">Transmembrane helix</keyword>
<accession>A0A212TFB6</accession>
<feature type="transmembrane region" description="Helical" evidence="2">
    <location>
        <begin position="184"/>
        <end position="203"/>
    </location>
</feature>
<evidence type="ECO:0000256" key="1">
    <source>
        <dbReference type="SAM" id="MobiDB-lite"/>
    </source>
</evidence>
<keyword evidence="2" id="KW-0472">Membrane</keyword>